<keyword evidence="3" id="KW-1185">Reference proteome</keyword>
<dbReference type="EMBL" id="CM008964">
    <property type="protein sequence ID" value="PNW86046.1"/>
    <property type="molecule type" value="Genomic_DNA"/>
</dbReference>
<evidence type="ECO:0000313" key="2">
    <source>
        <dbReference type="EMBL" id="PNW86046.1"/>
    </source>
</evidence>
<proteinExistence type="predicted"/>
<dbReference type="RefSeq" id="XP_042926691.1">
    <property type="nucleotide sequence ID" value="XM_043061554.1"/>
</dbReference>
<organism evidence="2 3">
    <name type="scientific">Chlamydomonas reinhardtii</name>
    <name type="common">Chlamydomonas smithii</name>
    <dbReference type="NCBI Taxonomy" id="3055"/>
    <lineage>
        <taxon>Eukaryota</taxon>
        <taxon>Viridiplantae</taxon>
        <taxon>Chlorophyta</taxon>
        <taxon>core chlorophytes</taxon>
        <taxon>Chlorophyceae</taxon>
        <taxon>CS clade</taxon>
        <taxon>Chlamydomonadales</taxon>
        <taxon>Chlamydomonadaceae</taxon>
        <taxon>Chlamydomonas</taxon>
    </lineage>
</organism>
<sequence length="60" mass="6137">MDAGAPAPEGLELPDGLLEAIQLHLNLSVLAVLWTAFILPAIATSIPPSFASSPGTRLGD</sequence>
<dbReference type="KEGG" id="cre:CHLRE_03g208385v5"/>
<evidence type="ECO:0000256" key="1">
    <source>
        <dbReference type="SAM" id="Phobius"/>
    </source>
</evidence>
<gene>
    <name evidence="2" type="ORF">CHLRE_03g208385v5</name>
</gene>
<feature type="transmembrane region" description="Helical" evidence="1">
    <location>
        <begin position="20"/>
        <end position="43"/>
    </location>
</feature>
<protein>
    <submittedName>
        <fullName evidence="2">Uncharacterized protein</fullName>
    </submittedName>
</protein>
<accession>A0A2K3DZS9</accession>
<name>A0A2K3DZS9_CHLRE</name>
<reference evidence="2 3" key="1">
    <citation type="journal article" date="2007" name="Science">
        <title>The Chlamydomonas genome reveals the evolution of key animal and plant functions.</title>
        <authorList>
            <person name="Merchant S.S."/>
            <person name="Prochnik S.E."/>
            <person name="Vallon O."/>
            <person name="Harris E.H."/>
            <person name="Karpowicz S.J."/>
            <person name="Witman G.B."/>
            <person name="Terry A."/>
            <person name="Salamov A."/>
            <person name="Fritz-Laylin L.K."/>
            <person name="Marechal-Drouard L."/>
            <person name="Marshall W.F."/>
            <person name="Qu L.H."/>
            <person name="Nelson D.R."/>
            <person name="Sanderfoot A.A."/>
            <person name="Spalding M.H."/>
            <person name="Kapitonov V.V."/>
            <person name="Ren Q."/>
            <person name="Ferris P."/>
            <person name="Lindquist E."/>
            <person name="Shapiro H."/>
            <person name="Lucas S.M."/>
            <person name="Grimwood J."/>
            <person name="Schmutz J."/>
            <person name="Cardol P."/>
            <person name="Cerutti H."/>
            <person name="Chanfreau G."/>
            <person name="Chen C.L."/>
            <person name="Cognat V."/>
            <person name="Croft M.T."/>
            <person name="Dent R."/>
            <person name="Dutcher S."/>
            <person name="Fernandez E."/>
            <person name="Fukuzawa H."/>
            <person name="Gonzalez-Ballester D."/>
            <person name="Gonzalez-Halphen D."/>
            <person name="Hallmann A."/>
            <person name="Hanikenne M."/>
            <person name="Hippler M."/>
            <person name="Inwood W."/>
            <person name="Jabbari K."/>
            <person name="Kalanon M."/>
            <person name="Kuras R."/>
            <person name="Lefebvre P.A."/>
            <person name="Lemaire S.D."/>
            <person name="Lobanov A.V."/>
            <person name="Lohr M."/>
            <person name="Manuell A."/>
            <person name="Meier I."/>
            <person name="Mets L."/>
            <person name="Mittag M."/>
            <person name="Mittelmeier T."/>
            <person name="Moroney J.V."/>
            <person name="Moseley J."/>
            <person name="Napoli C."/>
            <person name="Nedelcu A.M."/>
            <person name="Niyogi K."/>
            <person name="Novoselov S.V."/>
            <person name="Paulsen I.T."/>
            <person name="Pazour G."/>
            <person name="Purton S."/>
            <person name="Ral J.P."/>
            <person name="Riano-Pachon D.M."/>
            <person name="Riekhof W."/>
            <person name="Rymarquis L."/>
            <person name="Schroda M."/>
            <person name="Stern D."/>
            <person name="Umen J."/>
            <person name="Willows R."/>
            <person name="Wilson N."/>
            <person name="Zimmer S.L."/>
            <person name="Allmer J."/>
            <person name="Balk J."/>
            <person name="Bisova K."/>
            <person name="Chen C.J."/>
            <person name="Elias M."/>
            <person name="Gendler K."/>
            <person name="Hauser C."/>
            <person name="Lamb M.R."/>
            <person name="Ledford H."/>
            <person name="Long J.C."/>
            <person name="Minagawa J."/>
            <person name="Page M.D."/>
            <person name="Pan J."/>
            <person name="Pootakham W."/>
            <person name="Roje S."/>
            <person name="Rose A."/>
            <person name="Stahlberg E."/>
            <person name="Terauchi A.M."/>
            <person name="Yang P."/>
            <person name="Ball S."/>
            <person name="Bowler C."/>
            <person name="Dieckmann C.L."/>
            <person name="Gladyshev V.N."/>
            <person name="Green P."/>
            <person name="Jorgensen R."/>
            <person name="Mayfield S."/>
            <person name="Mueller-Roeber B."/>
            <person name="Rajamani S."/>
            <person name="Sayre R.T."/>
            <person name="Brokstein P."/>
            <person name="Dubchak I."/>
            <person name="Goodstein D."/>
            <person name="Hornick L."/>
            <person name="Huang Y.W."/>
            <person name="Jhaveri J."/>
            <person name="Luo Y."/>
            <person name="Martinez D."/>
            <person name="Ngau W.C."/>
            <person name="Otillar B."/>
            <person name="Poliakov A."/>
            <person name="Porter A."/>
            <person name="Szajkowski L."/>
            <person name="Werner G."/>
            <person name="Zhou K."/>
            <person name="Grigoriev I.V."/>
            <person name="Rokhsar D.S."/>
            <person name="Grossman A.R."/>
        </authorList>
    </citation>
    <scope>NUCLEOTIDE SEQUENCE [LARGE SCALE GENOMIC DNA]</scope>
    <source>
        <strain evidence="3">CC-503</strain>
    </source>
</reference>
<dbReference type="GeneID" id="66053073"/>
<dbReference type="Proteomes" id="UP000006906">
    <property type="component" value="Chromosome 3"/>
</dbReference>
<evidence type="ECO:0000313" key="3">
    <source>
        <dbReference type="Proteomes" id="UP000006906"/>
    </source>
</evidence>
<keyword evidence="1" id="KW-0472">Membrane</keyword>
<keyword evidence="1" id="KW-0812">Transmembrane</keyword>
<dbReference type="Gramene" id="PNW86046">
    <property type="protein sequence ID" value="PNW86046"/>
    <property type="gene ID" value="CHLRE_03g208385v5"/>
</dbReference>
<keyword evidence="1" id="KW-1133">Transmembrane helix</keyword>
<dbReference type="InParanoid" id="A0A2K3DZS9"/>
<dbReference type="AlphaFoldDB" id="A0A2K3DZS9"/>